<name>A0A1I8F5H3_9PLAT</name>
<keyword evidence="1" id="KW-1133">Transmembrane helix</keyword>
<reference evidence="3" key="1">
    <citation type="submission" date="2016-11" db="UniProtKB">
        <authorList>
            <consortium name="WormBaseParasite"/>
        </authorList>
    </citation>
    <scope>IDENTIFICATION</scope>
</reference>
<dbReference type="AlphaFoldDB" id="A0A1I8F5H3"/>
<protein>
    <submittedName>
        <fullName evidence="3">Uncharacterized protein</fullName>
    </submittedName>
</protein>
<sequence>MASVRNWCNEVQTQLEFGGPALRISGCRNCPPIWSASTNRAAMVNSAFAKRKTAIFAPPATGEAAGRFSAADDCSRQSDCHAVLLTKFTCYFLQSSFFSATVLAVKFVLFCCFKDS</sequence>
<keyword evidence="2" id="KW-1185">Reference proteome</keyword>
<feature type="transmembrane region" description="Helical" evidence="1">
    <location>
        <begin position="91"/>
        <end position="113"/>
    </location>
</feature>
<evidence type="ECO:0000313" key="3">
    <source>
        <dbReference type="WBParaSite" id="maker-unitig_21282-snap-gene-0.3-mRNA-1"/>
    </source>
</evidence>
<evidence type="ECO:0000256" key="1">
    <source>
        <dbReference type="SAM" id="Phobius"/>
    </source>
</evidence>
<organism evidence="2 3">
    <name type="scientific">Macrostomum lignano</name>
    <dbReference type="NCBI Taxonomy" id="282301"/>
    <lineage>
        <taxon>Eukaryota</taxon>
        <taxon>Metazoa</taxon>
        <taxon>Spiralia</taxon>
        <taxon>Lophotrochozoa</taxon>
        <taxon>Platyhelminthes</taxon>
        <taxon>Rhabditophora</taxon>
        <taxon>Macrostomorpha</taxon>
        <taxon>Macrostomida</taxon>
        <taxon>Macrostomidae</taxon>
        <taxon>Macrostomum</taxon>
    </lineage>
</organism>
<dbReference type="Proteomes" id="UP000095280">
    <property type="component" value="Unplaced"/>
</dbReference>
<keyword evidence="1" id="KW-0812">Transmembrane</keyword>
<evidence type="ECO:0000313" key="2">
    <source>
        <dbReference type="Proteomes" id="UP000095280"/>
    </source>
</evidence>
<keyword evidence="1" id="KW-0472">Membrane</keyword>
<proteinExistence type="predicted"/>
<dbReference type="WBParaSite" id="maker-unitig_21282-snap-gene-0.3-mRNA-1">
    <property type="protein sequence ID" value="maker-unitig_21282-snap-gene-0.3-mRNA-1"/>
    <property type="gene ID" value="maker-unitig_21282-snap-gene-0.3"/>
</dbReference>
<accession>A0A1I8F5H3</accession>